<sequence length="108" mass="11126">MTTANALLFNQDGMLSLTALSLDADGFLDPDSVRSALGCRAVETVAAAALVAFVSADPESERAPFSPPTTNAIREMLYTAGSPHAPAVYGSAIIVGPHVPLRPEMAVA</sequence>
<dbReference type="STRING" id="1193518.BN13_80015"/>
<accession>A0A077MBB2</accession>
<dbReference type="Proteomes" id="UP000035720">
    <property type="component" value="Unassembled WGS sequence"/>
</dbReference>
<keyword evidence="2" id="KW-1185">Reference proteome</keyword>
<dbReference type="EMBL" id="CAJC01000194">
    <property type="protein sequence ID" value="CCI54646.1"/>
    <property type="molecule type" value="Genomic_DNA"/>
</dbReference>
<dbReference type="RefSeq" id="WP_048544093.1">
    <property type="nucleotide sequence ID" value="NZ_HF571038.1"/>
</dbReference>
<proteinExistence type="predicted"/>
<gene>
    <name evidence="1" type="ORF">BN13_80015</name>
</gene>
<dbReference type="AlphaFoldDB" id="A0A077MBB2"/>
<comment type="caution">
    <text evidence="1">The sequence shown here is derived from an EMBL/GenBank/DDBJ whole genome shotgun (WGS) entry which is preliminary data.</text>
</comment>
<evidence type="ECO:0000313" key="2">
    <source>
        <dbReference type="Proteomes" id="UP000035720"/>
    </source>
</evidence>
<name>A0A077MBB2_9MICO</name>
<organism evidence="1 2">
    <name type="scientific">Nostocoides jenkinsii Ben 74</name>
    <dbReference type="NCBI Taxonomy" id="1193518"/>
    <lineage>
        <taxon>Bacteria</taxon>
        <taxon>Bacillati</taxon>
        <taxon>Actinomycetota</taxon>
        <taxon>Actinomycetes</taxon>
        <taxon>Micrococcales</taxon>
        <taxon>Intrasporangiaceae</taxon>
        <taxon>Nostocoides</taxon>
    </lineage>
</organism>
<reference evidence="1 2" key="1">
    <citation type="journal article" date="2013" name="ISME J.">
        <title>A metabolic model for members of the genus Tetrasphaera involved in enhanced biological phosphorus removal.</title>
        <authorList>
            <person name="Kristiansen R."/>
            <person name="Nguyen H.T.T."/>
            <person name="Saunders A.M."/>
            <person name="Nielsen J.L."/>
            <person name="Wimmer R."/>
            <person name="Le V.Q."/>
            <person name="McIlroy S.J."/>
            <person name="Petrovski S."/>
            <person name="Seviour R.J."/>
            <person name="Calteau A."/>
            <person name="Nielsen K.L."/>
            <person name="Nielsen P.H."/>
        </authorList>
    </citation>
    <scope>NUCLEOTIDE SEQUENCE [LARGE SCALE GENOMIC DNA]</scope>
    <source>
        <strain evidence="1 2">Ben 74</strain>
    </source>
</reference>
<protein>
    <submittedName>
        <fullName evidence="1">Uncharacterized protein</fullName>
    </submittedName>
</protein>
<evidence type="ECO:0000313" key="1">
    <source>
        <dbReference type="EMBL" id="CCI54646.1"/>
    </source>
</evidence>